<evidence type="ECO:0000313" key="1">
    <source>
        <dbReference type="EMBL" id="RRT65924.1"/>
    </source>
</evidence>
<comment type="caution">
    <text evidence="1">The sequence shown here is derived from an EMBL/GenBank/DDBJ whole genome shotgun (WGS) entry which is preliminary data.</text>
</comment>
<dbReference type="Proteomes" id="UP000287651">
    <property type="component" value="Unassembled WGS sequence"/>
</dbReference>
<accession>A0A426ZPS0</accession>
<dbReference type="AlphaFoldDB" id="A0A426ZPS0"/>
<protein>
    <submittedName>
        <fullName evidence="1">Uncharacterized protein</fullName>
    </submittedName>
</protein>
<organism evidence="1 2">
    <name type="scientific">Ensete ventricosum</name>
    <name type="common">Abyssinian banana</name>
    <name type="synonym">Musa ensete</name>
    <dbReference type="NCBI Taxonomy" id="4639"/>
    <lineage>
        <taxon>Eukaryota</taxon>
        <taxon>Viridiplantae</taxon>
        <taxon>Streptophyta</taxon>
        <taxon>Embryophyta</taxon>
        <taxon>Tracheophyta</taxon>
        <taxon>Spermatophyta</taxon>
        <taxon>Magnoliopsida</taxon>
        <taxon>Liliopsida</taxon>
        <taxon>Zingiberales</taxon>
        <taxon>Musaceae</taxon>
        <taxon>Ensete</taxon>
    </lineage>
</organism>
<reference evidence="1 2" key="1">
    <citation type="journal article" date="2014" name="Agronomy (Basel)">
        <title>A Draft Genome Sequence for Ensete ventricosum, the Drought-Tolerant Tree Against Hunger.</title>
        <authorList>
            <person name="Harrison J."/>
            <person name="Moore K.A."/>
            <person name="Paszkiewicz K."/>
            <person name="Jones T."/>
            <person name="Grant M."/>
            <person name="Ambacheew D."/>
            <person name="Muzemil S."/>
            <person name="Studholme D.J."/>
        </authorList>
    </citation>
    <scope>NUCLEOTIDE SEQUENCE [LARGE SCALE GENOMIC DNA]</scope>
</reference>
<sequence>MLSAPSLWAHRPCSGILWVPQDKLAGDSTFTRLCGKRTLLEHHRASVLWFVVKEEKAPRDPAEAKDSFACVCCGFNNGDRRWAMDGLTDGGQRNLGYLGAPSEICETNNHVSSCYHQRLLSADMADRMPFGGANTDEQVADHVLLFVPSQLPGFYRL</sequence>
<evidence type="ECO:0000313" key="2">
    <source>
        <dbReference type="Proteomes" id="UP000287651"/>
    </source>
</evidence>
<gene>
    <name evidence="1" type="ORF">B296_00015470</name>
</gene>
<dbReference type="EMBL" id="AMZH03005630">
    <property type="protein sequence ID" value="RRT65924.1"/>
    <property type="molecule type" value="Genomic_DNA"/>
</dbReference>
<name>A0A426ZPS0_ENSVE</name>
<proteinExistence type="predicted"/>